<protein>
    <submittedName>
        <fullName evidence="2">Uncharacterized protein</fullName>
    </submittedName>
</protein>
<dbReference type="Proteomes" id="UP000886752">
    <property type="component" value="Unassembled WGS sequence"/>
</dbReference>
<keyword evidence="1" id="KW-0812">Transmembrane</keyword>
<evidence type="ECO:0000313" key="2">
    <source>
        <dbReference type="EMBL" id="HIW01522.1"/>
    </source>
</evidence>
<dbReference type="EMBL" id="DXHV01000083">
    <property type="protein sequence ID" value="HIW01522.1"/>
    <property type="molecule type" value="Genomic_DNA"/>
</dbReference>
<reference evidence="2" key="1">
    <citation type="journal article" date="2021" name="PeerJ">
        <title>Extensive microbial diversity within the chicken gut microbiome revealed by metagenomics and culture.</title>
        <authorList>
            <person name="Gilroy R."/>
            <person name="Ravi A."/>
            <person name="Getino M."/>
            <person name="Pursley I."/>
            <person name="Horton D.L."/>
            <person name="Alikhan N.F."/>
            <person name="Baker D."/>
            <person name="Gharbi K."/>
            <person name="Hall N."/>
            <person name="Watson M."/>
            <person name="Adriaenssens E.M."/>
            <person name="Foster-Nyarko E."/>
            <person name="Jarju S."/>
            <person name="Secka A."/>
            <person name="Antonio M."/>
            <person name="Oren A."/>
            <person name="Chaudhuri R.R."/>
            <person name="La Ragione R."/>
            <person name="Hildebrand F."/>
            <person name="Pallen M.J."/>
        </authorList>
    </citation>
    <scope>NUCLEOTIDE SEQUENCE</scope>
    <source>
        <strain evidence="2">ChiHecec2B26-446</strain>
    </source>
</reference>
<dbReference type="AlphaFoldDB" id="A0A9D1TQV3"/>
<comment type="caution">
    <text evidence="2">The sequence shown here is derived from an EMBL/GenBank/DDBJ whole genome shotgun (WGS) entry which is preliminary data.</text>
</comment>
<evidence type="ECO:0000256" key="1">
    <source>
        <dbReference type="SAM" id="Phobius"/>
    </source>
</evidence>
<accession>A0A9D1TQV3</accession>
<feature type="transmembrane region" description="Helical" evidence="1">
    <location>
        <begin position="14"/>
        <end position="35"/>
    </location>
</feature>
<organism evidence="2 3">
    <name type="scientific">Candidatus Desulfovibrio intestinipullorum</name>
    <dbReference type="NCBI Taxonomy" id="2838536"/>
    <lineage>
        <taxon>Bacteria</taxon>
        <taxon>Pseudomonadati</taxon>
        <taxon>Thermodesulfobacteriota</taxon>
        <taxon>Desulfovibrionia</taxon>
        <taxon>Desulfovibrionales</taxon>
        <taxon>Desulfovibrionaceae</taxon>
        <taxon>Desulfovibrio</taxon>
    </lineage>
</organism>
<sequence length="115" mass="13125">MMLQSIDGFLQTKLFGLIWTLTVYFAACGMFFALGKRIGYDEGWKQGMKANPKPAVMVISEYVFDGNHIARFDPRTPDVFLLFDFDKKEIARVPFDMPFKKAAMGSKEPEQDKGE</sequence>
<keyword evidence="1" id="KW-0472">Membrane</keyword>
<evidence type="ECO:0000313" key="3">
    <source>
        <dbReference type="Proteomes" id="UP000886752"/>
    </source>
</evidence>
<reference evidence="2" key="2">
    <citation type="submission" date="2021-04" db="EMBL/GenBank/DDBJ databases">
        <authorList>
            <person name="Gilroy R."/>
        </authorList>
    </citation>
    <scope>NUCLEOTIDE SEQUENCE</scope>
    <source>
        <strain evidence="2">ChiHecec2B26-446</strain>
    </source>
</reference>
<proteinExistence type="predicted"/>
<name>A0A9D1TQV3_9BACT</name>
<gene>
    <name evidence="2" type="ORF">H9894_10120</name>
</gene>
<keyword evidence="1" id="KW-1133">Transmembrane helix</keyword>